<evidence type="ECO:0000313" key="2">
    <source>
        <dbReference type="Proteomes" id="UP001595752"/>
    </source>
</evidence>
<accession>A0ABV8B7Z6</accession>
<dbReference type="Pfam" id="PF14183">
    <property type="entry name" value="YwpF"/>
    <property type="match status" value="1"/>
</dbReference>
<dbReference type="EMBL" id="JBHRZT010000073">
    <property type="protein sequence ID" value="MFC3886451.1"/>
    <property type="molecule type" value="Genomic_DNA"/>
</dbReference>
<proteinExistence type="predicted"/>
<evidence type="ECO:0000313" key="1">
    <source>
        <dbReference type="EMBL" id="MFC3886451.1"/>
    </source>
</evidence>
<gene>
    <name evidence="1" type="ORF">ACFOU2_24345</name>
</gene>
<sequence>MKTFKLVALEAASSNSKDTNYQTMELIDGLIINKENEENHWIIEALLPNTYLSYFEELSKQHQQVKLQATISKKSNAPANFSASIIGITKMKQHFSVLFKGLLTGNKAHSPEMILEDLIEQGLSGDALLQEFKRRLYEKRKTRSSIK</sequence>
<dbReference type="Proteomes" id="UP001595752">
    <property type="component" value="Unassembled WGS sequence"/>
</dbReference>
<dbReference type="InterPro" id="IPR025573">
    <property type="entry name" value="YwpF"/>
</dbReference>
<name>A0ABV8B7Z6_9BACI</name>
<dbReference type="RefSeq" id="WP_377918873.1">
    <property type="nucleotide sequence ID" value="NZ_JBHRZT010000073.1"/>
</dbReference>
<keyword evidence="2" id="KW-1185">Reference proteome</keyword>
<comment type="caution">
    <text evidence="1">The sequence shown here is derived from an EMBL/GenBank/DDBJ whole genome shotgun (WGS) entry which is preliminary data.</text>
</comment>
<reference evidence="2" key="1">
    <citation type="journal article" date="2019" name="Int. J. Syst. Evol. Microbiol.">
        <title>The Global Catalogue of Microorganisms (GCM) 10K type strain sequencing project: providing services to taxonomists for standard genome sequencing and annotation.</title>
        <authorList>
            <consortium name="The Broad Institute Genomics Platform"/>
            <consortium name="The Broad Institute Genome Sequencing Center for Infectious Disease"/>
            <person name="Wu L."/>
            <person name="Ma J."/>
        </authorList>
    </citation>
    <scope>NUCLEOTIDE SEQUENCE [LARGE SCALE GENOMIC DNA]</scope>
    <source>
        <strain evidence="2">CCUG 61889</strain>
    </source>
</reference>
<protein>
    <submittedName>
        <fullName evidence="1">YwpF-like family protein</fullName>
    </submittedName>
</protein>
<organism evidence="1 2">
    <name type="scientific">Bacillus songklensis</name>
    <dbReference type="NCBI Taxonomy" id="1069116"/>
    <lineage>
        <taxon>Bacteria</taxon>
        <taxon>Bacillati</taxon>
        <taxon>Bacillota</taxon>
        <taxon>Bacilli</taxon>
        <taxon>Bacillales</taxon>
        <taxon>Bacillaceae</taxon>
        <taxon>Bacillus</taxon>
    </lineage>
</organism>